<evidence type="ECO:0000256" key="6">
    <source>
        <dbReference type="ARBA" id="ARBA00022723"/>
    </source>
</evidence>
<keyword evidence="7" id="KW-0256">Endoplasmic reticulum</keyword>
<dbReference type="GO" id="GO:0005506">
    <property type="term" value="F:iron ion binding"/>
    <property type="evidence" value="ECO:0007669"/>
    <property type="project" value="InterPro"/>
</dbReference>
<evidence type="ECO:0000256" key="13">
    <source>
        <dbReference type="SAM" id="Phobius"/>
    </source>
</evidence>
<evidence type="ECO:0000256" key="11">
    <source>
        <dbReference type="ARBA" id="ARBA00023033"/>
    </source>
</evidence>
<dbReference type="InterPro" id="IPR002402">
    <property type="entry name" value="Cyt_P450_E_grp-II"/>
</dbReference>
<comment type="caution">
    <text evidence="14">The sequence shown here is derived from an EMBL/GenBank/DDBJ whole genome shotgun (WGS) entry which is preliminary data.</text>
</comment>
<dbReference type="PRINTS" id="PR00464">
    <property type="entry name" value="EP450II"/>
</dbReference>
<dbReference type="GO" id="GO:0020037">
    <property type="term" value="F:heme binding"/>
    <property type="evidence" value="ECO:0007669"/>
    <property type="project" value="InterPro"/>
</dbReference>
<evidence type="ECO:0000313" key="14">
    <source>
        <dbReference type="EMBL" id="KAF3426870.1"/>
    </source>
</evidence>
<comment type="subcellular location">
    <subcellularLocation>
        <location evidence="3">Endoplasmic reticulum membrane</location>
        <topology evidence="3">Peripheral membrane protein</topology>
    </subcellularLocation>
    <subcellularLocation>
        <location evidence="2">Microsome membrane</location>
        <topology evidence="2">Peripheral membrane protein</topology>
    </subcellularLocation>
</comment>
<dbReference type="EMBL" id="WNWW01000285">
    <property type="protein sequence ID" value="KAF3426870.1"/>
    <property type="molecule type" value="Genomic_DNA"/>
</dbReference>
<comment type="similarity">
    <text evidence="4">Belongs to the cytochrome P450 family.</text>
</comment>
<evidence type="ECO:0000256" key="4">
    <source>
        <dbReference type="ARBA" id="ARBA00010617"/>
    </source>
</evidence>
<evidence type="ECO:0000256" key="3">
    <source>
        <dbReference type="ARBA" id="ARBA00004406"/>
    </source>
</evidence>
<keyword evidence="11" id="KW-0503">Monooxygenase</keyword>
<keyword evidence="15" id="KW-1185">Reference proteome</keyword>
<dbReference type="InterPro" id="IPR001128">
    <property type="entry name" value="Cyt_P450"/>
</dbReference>
<evidence type="ECO:0000256" key="10">
    <source>
        <dbReference type="ARBA" id="ARBA00023004"/>
    </source>
</evidence>
<evidence type="ECO:0000256" key="1">
    <source>
        <dbReference type="ARBA" id="ARBA00001971"/>
    </source>
</evidence>
<dbReference type="Proteomes" id="UP000655588">
    <property type="component" value="Unassembled WGS sequence"/>
</dbReference>
<evidence type="ECO:0000256" key="8">
    <source>
        <dbReference type="ARBA" id="ARBA00022848"/>
    </source>
</evidence>
<dbReference type="Pfam" id="PF00067">
    <property type="entry name" value="p450"/>
    <property type="match status" value="1"/>
</dbReference>
<keyword evidence="9" id="KW-0560">Oxidoreductase</keyword>
<evidence type="ECO:0008006" key="16">
    <source>
        <dbReference type="Google" id="ProtNLM"/>
    </source>
</evidence>
<evidence type="ECO:0000256" key="9">
    <source>
        <dbReference type="ARBA" id="ARBA00023002"/>
    </source>
</evidence>
<keyword evidence="8" id="KW-0492">Microsome</keyword>
<dbReference type="AlphaFoldDB" id="A0A833RZY2"/>
<evidence type="ECO:0000256" key="5">
    <source>
        <dbReference type="ARBA" id="ARBA00022617"/>
    </source>
</evidence>
<dbReference type="SUPFAM" id="SSF48264">
    <property type="entry name" value="Cytochrome P450"/>
    <property type="match status" value="1"/>
</dbReference>
<evidence type="ECO:0000313" key="15">
    <source>
        <dbReference type="Proteomes" id="UP000655588"/>
    </source>
</evidence>
<accession>A0A833RZY2</accession>
<keyword evidence="12 13" id="KW-0472">Membrane</keyword>
<dbReference type="PANTHER" id="PTHR24292:SF54">
    <property type="entry name" value="CYP9F3-RELATED"/>
    <property type="match status" value="1"/>
</dbReference>
<evidence type="ECO:0000256" key="2">
    <source>
        <dbReference type="ARBA" id="ARBA00004174"/>
    </source>
</evidence>
<name>A0A833RZY2_9HYME</name>
<dbReference type="GO" id="GO:0016705">
    <property type="term" value="F:oxidoreductase activity, acting on paired donors, with incorporation or reduction of molecular oxygen"/>
    <property type="evidence" value="ECO:0007669"/>
    <property type="project" value="InterPro"/>
</dbReference>
<keyword evidence="6" id="KW-0479">Metal-binding</keyword>
<keyword evidence="13" id="KW-1133">Transmembrane helix</keyword>
<keyword evidence="5" id="KW-0349">Heme</keyword>
<dbReference type="Gene3D" id="1.10.630.10">
    <property type="entry name" value="Cytochrome P450"/>
    <property type="match status" value="1"/>
</dbReference>
<evidence type="ECO:0000256" key="12">
    <source>
        <dbReference type="ARBA" id="ARBA00023136"/>
    </source>
</evidence>
<dbReference type="GO" id="GO:0004497">
    <property type="term" value="F:monooxygenase activity"/>
    <property type="evidence" value="ECO:0007669"/>
    <property type="project" value="UniProtKB-KW"/>
</dbReference>
<organism evidence="14 15">
    <name type="scientific">Frieseomelitta varia</name>
    <dbReference type="NCBI Taxonomy" id="561572"/>
    <lineage>
        <taxon>Eukaryota</taxon>
        <taxon>Metazoa</taxon>
        <taxon>Ecdysozoa</taxon>
        <taxon>Arthropoda</taxon>
        <taxon>Hexapoda</taxon>
        <taxon>Insecta</taxon>
        <taxon>Pterygota</taxon>
        <taxon>Neoptera</taxon>
        <taxon>Endopterygota</taxon>
        <taxon>Hymenoptera</taxon>
        <taxon>Apocrita</taxon>
        <taxon>Aculeata</taxon>
        <taxon>Apoidea</taxon>
        <taxon>Anthophila</taxon>
        <taxon>Apidae</taxon>
        <taxon>Frieseomelitta</taxon>
    </lineage>
</organism>
<keyword evidence="10" id="KW-0408">Iron</keyword>
<proteinExistence type="inferred from homology"/>
<comment type="cofactor">
    <cofactor evidence="1">
        <name>heme</name>
        <dbReference type="ChEBI" id="CHEBI:30413"/>
    </cofactor>
</comment>
<sequence length="394" mass="45635">MSNYFEILCGVAALLIAVYYYATSTFDFWKNRGVVGPRPLPYIGNIKEILFARKSLADYTREIYIAYKNEPMVGLYSRRSPVLLLRDPKLIKNVLITDFPNFTGRGTIINEKVEPLSANLFFLEEERWRPLRNHLSPMFSSGKLREMFHLIVECSQYLEKYLEENVGRTGIIECQALAAKYTTDVIGSCAFGIERSALENENSEFHKISREVFAVNLRNFLQQKLKEFVPMLYNLLALLPPQNFVLAFMKLVSETMKYRRENNIARPDFMKLLMDLQKNPDKLQNIEFTDTMLTAQLGIFFAAGFVAPSMAISNALYELALNQDVQDKLREEIEEFCGKNNGELKFDDIKKMKYLDKVFKEPSFSRTRKTETSSTWRGKDAYPLEIRKDALTHV</sequence>
<protein>
    <recommendedName>
        <fullName evidence="16">Cytochrome P450</fullName>
    </recommendedName>
</protein>
<dbReference type="InterPro" id="IPR036396">
    <property type="entry name" value="Cyt_P450_sf"/>
</dbReference>
<dbReference type="InterPro" id="IPR050476">
    <property type="entry name" value="Insect_CytP450_Detox"/>
</dbReference>
<gene>
    <name evidence="14" type="ORF">E2986_12669</name>
</gene>
<dbReference type="PANTHER" id="PTHR24292">
    <property type="entry name" value="CYTOCHROME P450"/>
    <property type="match status" value="1"/>
</dbReference>
<reference evidence="14" key="1">
    <citation type="submission" date="2019-11" db="EMBL/GenBank/DDBJ databases">
        <title>The nuclear and mitochondrial genomes of Frieseomelitta varia - a highly eusocial stingless bee (Meliponini) with a permanently sterile worker caste.</title>
        <authorList>
            <person name="Freitas F.C.P."/>
            <person name="Lourenco A.P."/>
            <person name="Nunes F.M.F."/>
            <person name="Paschoal A.R."/>
            <person name="Abreu F.C.P."/>
            <person name="Barbin F.O."/>
            <person name="Bataglia L."/>
            <person name="Cardoso-Junior C.A.M."/>
            <person name="Cervoni M.S."/>
            <person name="Silva S.R."/>
            <person name="Dalarmi F."/>
            <person name="Del Lama M.A."/>
            <person name="Depintor T.S."/>
            <person name="Ferreira K.M."/>
            <person name="Goria P.S."/>
            <person name="Jaskot M.C."/>
            <person name="Lago D.C."/>
            <person name="Luna-Lucena D."/>
            <person name="Moda L.M."/>
            <person name="Nascimento L."/>
            <person name="Pedrino M."/>
            <person name="Rabico F.O."/>
            <person name="Sanches F.C."/>
            <person name="Santos D.E."/>
            <person name="Santos C.G."/>
            <person name="Vieira J."/>
            <person name="Lopes T.F."/>
            <person name="Barchuk A.R."/>
            <person name="Hartfelder K."/>
            <person name="Simoes Z.L.P."/>
            <person name="Bitondi M.M.G."/>
            <person name="Pinheiro D.G."/>
        </authorList>
    </citation>
    <scope>NUCLEOTIDE SEQUENCE</scope>
    <source>
        <strain evidence="14">USP_RPSP 00005682</strain>
        <tissue evidence="14">Whole individual</tissue>
    </source>
</reference>
<keyword evidence="13" id="KW-0812">Transmembrane</keyword>
<feature type="transmembrane region" description="Helical" evidence="13">
    <location>
        <begin position="5"/>
        <end position="22"/>
    </location>
</feature>
<dbReference type="GO" id="GO:0005789">
    <property type="term" value="C:endoplasmic reticulum membrane"/>
    <property type="evidence" value="ECO:0007669"/>
    <property type="project" value="UniProtKB-SubCell"/>
</dbReference>
<evidence type="ECO:0000256" key="7">
    <source>
        <dbReference type="ARBA" id="ARBA00022824"/>
    </source>
</evidence>
<dbReference type="CDD" id="cd11056">
    <property type="entry name" value="CYP6-like"/>
    <property type="match status" value="1"/>
</dbReference>